<dbReference type="HOGENOM" id="CLU_1270797_0_0_7"/>
<dbReference type="AlphaFoldDB" id="A1ARQ1"/>
<organism evidence="1 2">
    <name type="scientific">Pelobacter propionicus (strain DSM 2379 / NBRC 103807 / OttBd1)</name>
    <dbReference type="NCBI Taxonomy" id="338966"/>
    <lineage>
        <taxon>Bacteria</taxon>
        <taxon>Pseudomonadati</taxon>
        <taxon>Thermodesulfobacteriota</taxon>
        <taxon>Desulfuromonadia</taxon>
        <taxon>Desulfuromonadales</taxon>
        <taxon>Desulfuromonadaceae</taxon>
        <taxon>Pelobacter</taxon>
    </lineage>
</organism>
<protein>
    <recommendedName>
        <fullName evidence="3">Type II secretion system protein PulP</fullName>
    </recommendedName>
</protein>
<dbReference type="EMBL" id="CP000482">
    <property type="protein sequence ID" value="ABL00022.1"/>
    <property type="molecule type" value="Genomic_DNA"/>
</dbReference>
<proteinExistence type="predicted"/>
<evidence type="ECO:0000313" key="2">
    <source>
        <dbReference type="Proteomes" id="UP000006732"/>
    </source>
</evidence>
<sequence length="193" mass="21716">MNRQKLILFCLAILLALAIIWSYARTPRQKRVATLKYVPGQQTLLAVPRGSVAGARQGVDRLRLDLLDREPSGFSGYRRNLFKPLFMDETRNAARSRRPAPPPPPPLPPPVDIAPRIELARFTFLGFLKKDNHRTVFLSRDGGEIILVRKGDVFAERYEAATITDQALTIRVADTGEEIVIPLMESAPLFSQR</sequence>
<name>A1ARQ1_PELPD</name>
<reference evidence="1 2" key="1">
    <citation type="submission" date="2006-10" db="EMBL/GenBank/DDBJ databases">
        <title>Complete sequence of chromosome of Pelobacter propionicus DSM 2379.</title>
        <authorList>
            <consortium name="US DOE Joint Genome Institute"/>
            <person name="Copeland A."/>
            <person name="Lucas S."/>
            <person name="Lapidus A."/>
            <person name="Barry K."/>
            <person name="Detter J.C."/>
            <person name="Glavina del Rio T."/>
            <person name="Hammon N."/>
            <person name="Israni S."/>
            <person name="Dalin E."/>
            <person name="Tice H."/>
            <person name="Pitluck S."/>
            <person name="Saunders E."/>
            <person name="Brettin T."/>
            <person name="Bruce D."/>
            <person name="Han C."/>
            <person name="Tapia R."/>
            <person name="Schmutz J."/>
            <person name="Larimer F."/>
            <person name="Land M."/>
            <person name="Hauser L."/>
            <person name="Kyrpides N."/>
            <person name="Kim E."/>
            <person name="Lovley D."/>
            <person name="Richardson P."/>
        </authorList>
    </citation>
    <scope>NUCLEOTIDE SEQUENCE [LARGE SCALE GENOMIC DNA]</scope>
    <source>
        <strain evidence="2">DSM 2379 / NBRC 103807 / OttBd1</strain>
    </source>
</reference>
<dbReference type="OrthoDB" id="5396647at2"/>
<dbReference type="STRING" id="338966.Ppro_2416"/>
<evidence type="ECO:0000313" key="1">
    <source>
        <dbReference type="EMBL" id="ABL00022.1"/>
    </source>
</evidence>
<keyword evidence="2" id="KW-1185">Reference proteome</keyword>
<accession>A1ARQ1</accession>
<dbReference type="eggNOG" id="ENOG5033702">
    <property type="taxonomic scope" value="Bacteria"/>
</dbReference>
<dbReference type="RefSeq" id="WP_011736277.1">
    <property type="nucleotide sequence ID" value="NC_008609.1"/>
</dbReference>
<dbReference type="KEGG" id="ppd:Ppro_2416"/>
<evidence type="ECO:0008006" key="3">
    <source>
        <dbReference type="Google" id="ProtNLM"/>
    </source>
</evidence>
<dbReference type="Proteomes" id="UP000006732">
    <property type="component" value="Chromosome"/>
</dbReference>
<gene>
    <name evidence="1" type="ordered locus">Ppro_2416</name>
</gene>